<feature type="region of interest" description="Disordered" evidence="1">
    <location>
        <begin position="172"/>
        <end position="200"/>
    </location>
</feature>
<evidence type="ECO:0008006" key="4">
    <source>
        <dbReference type="Google" id="ProtNLM"/>
    </source>
</evidence>
<reference evidence="2 3" key="1">
    <citation type="submission" date="2023-07" db="EMBL/GenBank/DDBJ databases">
        <title>Genomic Encyclopedia of Type Strains, Phase IV (KMG-IV): sequencing the most valuable type-strain genomes for metagenomic binning, comparative biology and taxonomic classification.</title>
        <authorList>
            <person name="Goeker M."/>
        </authorList>
    </citation>
    <scope>NUCLEOTIDE SEQUENCE [LARGE SCALE GENOMIC DNA]</scope>
    <source>
        <strain evidence="2 3">DSM 2457</strain>
    </source>
</reference>
<dbReference type="RefSeq" id="WP_307020545.1">
    <property type="nucleotide sequence ID" value="NZ_JAUSUI010000005.1"/>
</dbReference>
<keyword evidence="3" id="KW-1185">Reference proteome</keyword>
<evidence type="ECO:0000313" key="3">
    <source>
        <dbReference type="Proteomes" id="UP001224682"/>
    </source>
</evidence>
<evidence type="ECO:0000313" key="2">
    <source>
        <dbReference type="EMBL" id="MDQ0303844.1"/>
    </source>
</evidence>
<dbReference type="InterPro" id="IPR036869">
    <property type="entry name" value="J_dom_sf"/>
</dbReference>
<dbReference type="Gene3D" id="1.10.287.110">
    <property type="entry name" value="DnaJ domain"/>
    <property type="match status" value="1"/>
</dbReference>
<dbReference type="Proteomes" id="UP001224682">
    <property type="component" value="Unassembled WGS sequence"/>
</dbReference>
<comment type="caution">
    <text evidence="2">The sequence shown here is derived from an EMBL/GenBank/DDBJ whole genome shotgun (WGS) entry which is preliminary data.</text>
</comment>
<sequence length="200" mass="21634">MVEAYPLQWPNRPRKATRRRATFGTVKGYGKAPLTVAEAVERLSGELARLGARYVVISSNVELRRDGLPRSGQKEPADPGVAVYFQLAGKPHCLPCDTFDRVADNMAAIAGHIKAVRAQEAYGVATIAESFAGFVALPPPGAARPWREVMGFSPIHRPGSQEIAERYRRLARDKHPDAGGSQEAMAELNAARDAAMKEGG</sequence>
<accession>A0ABU0BE19</accession>
<name>A0ABU0BE19_9HYPH</name>
<organism evidence="2 3">
    <name type="scientific">Ancylobacter polymorphus</name>
    <dbReference type="NCBI Taxonomy" id="223390"/>
    <lineage>
        <taxon>Bacteria</taxon>
        <taxon>Pseudomonadati</taxon>
        <taxon>Pseudomonadota</taxon>
        <taxon>Alphaproteobacteria</taxon>
        <taxon>Hyphomicrobiales</taxon>
        <taxon>Xanthobacteraceae</taxon>
        <taxon>Ancylobacter</taxon>
    </lineage>
</organism>
<gene>
    <name evidence="2" type="ORF">J2S75_002878</name>
</gene>
<dbReference type="EMBL" id="JAUSUI010000005">
    <property type="protein sequence ID" value="MDQ0303844.1"/>
    <property type="molecule type" value="Genomic_DNA"/>
</dbReference>
<protein>
    <recommendedName>
        <fullName evidence="4">J domain-containing protein</fullName>
    </recommendedName>
</protein>
<proteinExistence type="predicted"/>
<dbReference type="SUPFAM" id="SSF46565">
    <property type="entry name" value="Chaperone J-domain"/>
    <property type="match status" value="1"/>
</dbReference>
<evidence type="ECO:0000256" key="1">
    <source>
        <dbReference type="SAM" id="MobiDB-lite"/>
    </source>
</evidence>